<feature type="transmembrane region" description="Helical" evidence="7">
    <location>
        <begin position="12"/>
        <end position="35"/>
    </location>
</feature>
<dbReference type="InterPro" id="IPR008207">
    <property type="entry name" value="Sig_transdc_His_kin_Hpt_dom"/>
</dbReference>
<dbReference type="SMART" id="SM00388">
    <property type="entry name" value="HisKA"/>
    <property type="match status" value="1"/>
</dbReference>
<feature type="region of interest" description="Disordered" evidence="6">
    <location>
        <begin position="775"/>
        <end position="798"/>
    </location>
</feature>
<keyword evidence="12" id="KW-1185">Reference proteome</keyword>
<dbReference type="EC" id="2.7.13.3" evidence="2"/>
<dbReference type="InterPro" id="IPR001789">
    <property type="entry name" value="Sig_transdc_resp-reg_receiver"/>
</dbReference>
<dbReference type="Pfam" id="PF00072">
    <property type="entry name" value="Response_reg"/>
    <property type="match status" value="1"/>
</dbReference>
<proteinExistence type="predicted"/>
<reference evidence="11 12" key="1">
    <citation type="journal article" date="2014" name="Nature">
        <title>An environmental bacterial taxon with a large and distinct metabolic repertoire.</title>
        <authorList>
            <person name="Wilson M.C."/>
            <person name="Mori T."/>
            <person name="Ruckert C."/>
            <person name="Uria A.R."/>
            <person name="Helf M.J."/>
            <person name="Takada K."/>
            <person name="Gernert C."/>
            <person name="Steffens U.A."/>
            <person name="Heycke N."/>
            <person name="Schmitt S."/>
            <person name="Rinke C."/>
            <person name="Helfrich E.J."/>
            <person name="Brachmann A.O."/>
            <person name="Gurgui C."/>
            <person name="Wakimoto T."/>
            <person name="Kracht M."/>
            <person name="Crusemann M."/>
            <person name="Hentschel U."/>
            <person name="Abe I."/>
            <person name="Matsunaga S."/>
            <person name="Kalinowski J."/>
            <person name="Takeyama H."/>
            <person name="Piel J."/>
        </authorList>
    </citation>
    <scope>NUCLEOTIDE SEQUENCE [LARGE SCALE GENOMIC DNA]</scope>
    <source>
        <strain evidence="12">TSY1</strain>
    </source>
</reference>
<dbReference type="SMART" id="SM00387">
    <property type="entry name" value="HATPase_c"/>
    <property type="match status" value="1"/>
</dbReference>
<dbReference type="InterPro" id="IPR011006">
    <property type="entry name" value="CheY-like_superfamily"/>
</dbReference>
<evidence type="ECO:0000256" key="4">
    <source>
        <dbReference type="PROSITE-ProRule" id="PRU00110"/>
    </source>
</evidence>
<dbReference type="InterPro" id="IPR003594">
    <property type="entry name" value="HATPase_dom"/>
</dbReference>
<feature type="domain" description="Response regulatory" evidence="9">
    <location>
        <begin position="393"/>
        <end position="514"/>
    </location>
</feature>
<dbReference type="Pfam" id="PF02518">
    <property type="entry name" value="HATPase_c"/>
    <property type="match status" value="1"/>
</dbReference>
<feature type="domain" description="Response regulatory" evidence="9">
    <location>
        <begin position="542"/>
        <end position="659"/>
    </location>
</feature>
<dbReference type="SUPFAM" id="SSF47226">
    <property type="entry name" value="Histidine-containing phosphotransfer domain, HPT domain"/>
    <property type="match status" value="1"/>
</dbReference>
<keyword evidence="7" id="KW-1133">Transmembrane helix</keyword>
<accession>W4LRY2</accession>
<keyword evidence="3 5" id="KW-0597">Phosphoprotein</keyword>
<dbReference type="SUPFAM" id="SSF55874">
    <property type="entry name" value="ATPase domain of HSP90 chaperone/DNA topoisomerase II/histidine kinase"/>
    <property type="match status" value="1"/>
</dbReference>
<dbReference type="GO" id="GO:0000155">
    <property type="term" value="F:phosphorelay sensor kinase activity"/>
    <property type="evidence" value="ECO:0007669"/>
    <property type="project" value="InterPro"/>
</dbReference>
<dbReference type="Gene3D" id="1.20.120.160">
    <property type="entry name" value="HPT domain"/>
    <property type="match status" value="1"/>
</dbReference>
<dbReference type="PROSITE" id="PS50109">
    <property type="entry name" value="HIS_KIN"/>
    <property type="match status" value="1"/>
</dbReference>
<feature type="modified residue" description="4-aspartylphosphate" evidence="5">
    <location>
        <position position="591"/>
    </location>
</feature>
<evidence type="ECO:0000256" key="1">
    <source>
        <dbReference type="ARBA" id="ARBA00000085"/>
    </source>
</evidence>
<comment type="caution">
    <text evidence="11">The sequence shown here is derived from an EMBL/GenBank/DDBJ whole genome shotgun (WGS) entry which is preliminary data.</text>
</comment>
<evidence type="ECO:0000259" key="8">
    <source>
        <dbReference type="PROSITE" id="PS50109"/>
    </source>
</evidence>
<dbReference type="SUPFAM" id="SSF52172">
    <property type="entry name" value="CheY-like"/>
    <property type="match status" value="2"/>
</dbReference>
<protein>
    <recommendedName>
        <fullName evidence="2">histidine kinase</fullName>
        <ecNumber evidence="2">2.7.13.3</ecNumber>
    </recommendedName>
</protein>
<dbReference type="Gene3D" id="3.30.565.10">
    <property type="entry name" value="Histidine kinase-like ATPase, C-terminal domain"/>
    <property type="match status" value="1"/>
</dbReference>
<keyword evidence="7" id="KW-0812">Transmembrane</keyword>
<dbReference type="PANTHER" id="PTHR45339:SF5">
    <property type="entry name" value="HISTIDINE KINASE"/>
    <property type="match status" value="1"/>
</dbReference>
<dbReference type="CDD" id="cd17546">
    <property type="entry name" value="REC_hyHK_CKI1_RcsC-like"/>
    <property type="match status" value="1"/>
</dbReference>
<feature type="compositionally biased region" description="Polar residues" evidence="6">
    <location>
        <begin position="775"/>
        <end position="786"/>
    </location>
</feature>
<dbReference type="PANTHER" id="PTHR45339">
    <property type="entry name" value="HYBRID SIGNAL TRANSDUCTION HISTIDINE KINASE J"/>
    <property type="match status" value="1"/>
</dbReference>
<comment type="caution">
    <text evidence="5">Lacks conserved residue(s) required for the propagation of feature annotation.</text>
</comment>
<dbReference type="Gene3D" id="1.10.287.130">
    <property type="match status" value="1"/>
</dbReference>
<feature type="transmembrane region" description="Helical" evidence="7">
    <location>
        <begin position="61"/>
        <end position="83"/>
    </location>
</feature>
<sequence>MKDTTTYSHRTLSWPCLCAYLLLAFFIVFGLYVGLNWQFLSAVDHAGLQPLPQPPDSSGRIWLFTLAFLTMFAGTVFLHHLFVSIALKRLRASIADEQRSTHADEASVESIEDLPAEADMPKELEQGMSQQVPSLTQAIDDMPDPSRVQSAFLTTMRHEIRTPMNGIIGMTNKLLETSLNDDQHQYMMMIQEATHALTKIIDDILDFSKLETQQLQLEYTSFNLIQTIESCLDWLAEQAQAKQLAFYFCVMSGVPQQVCGDAGRLRQVLYNLLANAIKLTHAGTVAISVSGELEDDNRVNLSFEIHDTDMGIDSAVIPNLFEESSQSDVPPTPIRDDAELGLIISKQLTRLMQGRIDVKSLPGTGTIWRLNVSLDHCPDHEASDMLLPLHHVQVVYVDGSELNSRLFCNQFASWGMAPTAIADANSVISVLNTAMKQAPSLPLVVIRHDPPALNGYELCREIRQSEAAATAKILLLTARREEPTPLETSAPLFDLSLTFPIHATALYHALRQLVNHPTGTTSTCEQTSLQSADQASAGAVLNILLVEDNRVNQQVALTMLKKWGHRIDVAWNGLEALEAVQRQDYDLVLMDIQMPEMDGVTATQQIRQLDGTCASVPIVAVTANAMQGDREHFLSAGMDDYIAKPIDRDTFHMVVHRYAPQNQSEPVEMPEETTVSEPTTPLLGDEVLSYLRNELSGETVSELIDEYMTHSASLLSQALVASEEQDAKNVEYAVHTLKGMSGALGALRMVDICQHILETCRNEGTQQIERQMNGLSGTTEETQQALQAWRSEQGEEED</sequence>
<dbReference type="Gene3D" id="3.40.50.2300">
    <property type="match status" value="2"/>
</dbReference>
<evidence type="ECO:0000256" key="7">
    <source>
        <dbReference type="SAM" id="Phobius"/>
    </source>
</evidence>
<dbReference type="GO" id="GO:0005886">
    <property type="term" value="C:plasma membrane"/>
    <property type="evidence" value="ECO:0007669"/>
    <property type="project" value="UniProtKB-SubCell"/>
</dbReference>
<evidence type="ECO:0000259" key="10">
    <source>
        <dbReference type="PROSITE" id="PS50894"/>
    </source>
</evidence>
<evidence type="ECO:0000256" key="3">
    <source>
        <dbReference type="ARBA" id="ARBA00022553"/>
    </source>
</evidence>
<comment type="catalytic activity">
    <reaction evidence="1">
        <text>ATP + protein L-histidine = ADP + protein N-phospho-L-histidine.</text>
        <dbReference type="EC" id="2.7.13.3"/>
    </reaction>
</comment>
<dbReference type="AlphaFoldDB" id="W4LRY2"/>
<gene>
    <name evidence="11" type="ORF">ETSY1_10010</name>
</gene>
<dbReference type="Pfam" id="PF00512">
    <property type="entry name" value="HisKA"/>
    <property type="match status" value="1"/>
</dbReference>
<feature type="domain" description="Histidine kinase" evidence="8">
    <location>
        <begin position="155"/>
        <end position="376"/>
    </location>
</feature>
<evidence type="ECO:0000256" key="5">
    <source>
        <dbReference type="PROSITE-ProRule" id="PRU00169"/>
    </source>
</evidence>
<dbReference type="Proteomes" id="UP000019141">
    <property type="component" value="Unassembled WGS sequence"/>
</dbReference>
<dbReference type="CDD" id="cd00082">
    <property type="entry name" value="HisKA"/>
    <property type="match status" value="1"/>
</dbReference>
<dbReference type="EMBL" id="AZHW01000309">
    <property type="protein sequence ID" value="ETX00748.1"/>
    <property type="molecule type" value="Genomic_DNA"/>
</dbReference>
<dbReference type="PROSITE" id="PS50894">
    <property type="entry name" value="HPT"/>
    <property type="match status" value="1"/>
</dbReference>
<dbReference type="SUPFAM" id="SSF47384">
    <property type="entry name" value="Homodimeric domain of signal transducing histidine kinase"/>
    <property type="match status" value="1"/>
</dbReference>
<dbReference type="Pfam" id="PF01627">
    <property type="entry name" value="Hpt"/>
    <property type="match status" value="1"/>
</dbReference>
<evidence type="ECO:0000256" key="6">
    <source>
        <dbReference type="SAM" id="MobiDB-lite"/>
    </source>
</evidence>
<evidence type="ECO:0000313" key="11">
    <source>
        <dbReference type="EMBL" id="ETX00748.1"/>
    </source>
</evidence>
<dbReference type="GO" id="GO:0005524">
    <property type="term" value="F:ATP binding"/>
    <property type="evidence" value="ECO:0007669"/>
    <property type="project" value="UniProtKB-KW"/>
</dbReference>
<evidence type="ECO:0000256" key="2">
    <source>
        <dbReference type="ARBA" id="ARBA00012438"/>
    </source>
</evidence>
<dbReference type="CDD" id="cd00088">
    <property type="entry name" value="HPT"/>
    <property type="match status" value="1"/>
</dbReference>
<dbReference type="SMART" id="SM00448">
    <property type="entry name" value="REC"/>
    <property type="match status" value="2"/>
</dbReference>
<name>W4LRY2_ENTF1</name>
<dbReference type="InterPro" id="IPR036097">
    <property type="entry name" value="HisK_dim/P_sf"/>
</dbReference>
<dbReference type="InterPro" id="IPR003661">
    <property type="entry name" value="HisK_dim/P_dom"/>
</dbReference>
<dbReference type="InterPro" id="IPR005467">
    <property type="entry name" value="His_kinase_dom"/>
</dbReference>
<dbReference type="HOGENOM" id="CLU_000445_104_15_7"/>
<organism evidence="11 12">
    <name type="scientific">Entotheonella factor</name>
    <dbReference type="NCBI Taxonomy" id="1429438"/>
    <lineage>
        <taxon>Bacteria</taxon>
        <taxon>Pseudomonadati</taxon>
        <taxon>Nitrospinota/Tectimicrobiota group</taxon>
        <taxon>Candidatus Tectimicrobiota</taxon>
        <taxon>Candidatus Entotheonellia</taxon>
        <taxon>Candidatus Entotheonellales</taxon>
        <taxon>Candidatus Entotheonellaceae</taxon>
        <taxon>Candidatus Entotheonella</taxon>
    </lineage>
</organism>
<feature type="domain" description="HPt" evidence="10">
    <location>
        <begin position="696"/>
        <end position="789"/>
    </location>
</feature>
<dbReference type="InterPro" id="IPR036890">
    <property type="entry name" value="HATPase_C_sf"/>
</dbReference>
<dbReference type="InterPro" id="IPR036641">
    <property type="entry name" value="HPT_dom_sf"/>
</dbReference>
<keyword evidence="7" id="KW-0472">Membrane</keyword>
<feature type="modified residue" description="Phosphohistidine" evidence="4">
    <location>
        <position position="735"/>
    </location>
</feature>
<dbReference type="PROSITE" id="PS50110">
    <property type="entry name" value="RESPONSE_REGULATORY"/>
    <property type="match status" value="2"/>
</dbReference>
<evidence type="ECO:0000313" key="12">
    <source>
        <dbReference type="Proteomes" id="UP000019141"/>
    </source>
</evidence>
<evidence type="ECO:0000259" key="9">
    <source>
        <dbReference type="PROSITE" id="PS50110"/>
    </source>
</evidence>